<proteinExistence type="predicted"/>
<dbReference type="AlphaFoldDB" id="M1QCD7"/>
<dbReference type="KEGG" id="mmaz:MmTuc01_2597"/>
<gene>
    <name evidence="1" type="ORF">MmTuc01_2597</name>
</gene>
<dbReference type="HOGENOM" id="CLU_3282874_0_0_2"/>
<sequence length="40" mass="4400">MNRVFPVSGGHNVHTIGFCCIYDYGSDLISIVSWISKAVL</sequence>
<dbReference type="EMBL" id="CP004144">
    <property type="protein sequence ID" value="AGF97898.1"/>
    <property type="molecule type" value="Genomic_DNA"/>
</dbReference>
<dbReference type="Proteomes" id="UP000011718">
    <property type="component" value="Chromosome"/>
</dbReference>
<evidence type="ECO:0000313" key="2">
    <source>
        <dbReference type="Proteomes" id="UP000011718"/>
    </source>
</evidence>
<dbReference type="BioCyc" id="MMAZ1236903:G139K-2482-MONOMER"/>
<protein>
    <submittedName>
        <fullName evidence="1">Uncharacterized protein</fullName>
    </submittedName>
</protein>
<reference evidence="1 2" key="1">
    <citation type="journal article" date="2013" name="Genome Announc.">
        <title>Complete Genome of a Methanosarcina mazei Strain Isolated from Sediment Samples from an Amazonian Flooded Area.</title>
        <authorList>
            <person name="Assis das Gracas D."/>
            <person name="Thiago Juca Ramos R."/>
            <person name="Vieira Araujo A.C."/>
            <person name="Zahlouth R."/>
            <person name="Ribeiro Carneiro A."/>
            <person name="Souza Lopes T."/>
            <person name="Azevedo Barauna R."/>
            <person name="Azevedo V."/>
            <person name="Cruz Schneider M.P."/>
            <person name="Pellizari V.H."/>
            <person name="Silva A."/>
        </authorList>
    </citation>
    <scope>NUCLEOTIDE SEQUENCE [LARGE SCALE GENOMIC DNA]</scope>
    <source>
        <strain evidence="1 2">Tuc01</strain>
    </source>
</reference>
<name>M1QCD7_METMZ</name>
<accession>M1QCD7</accession>
<organism evidence="1 2">
    <name type="scientific">Methanosarcina mazei Tuc01</name>
    <dbReference type="NCBI Taxonomy" id="1236903"/>
    <lineage>
        <taxon>Archaea</taxon>
        <taxon>Methanobacteriati</taxon>
        <taxon>Methanobacteriota</taxon>
        <taxon>Stenosarchaea group</taxon>
        <taxon>Methanomicrobia</taxon>
        <taxon>Methanosarcinales</taxon>
        <taxon>Methanosarcinaceae</taxon>
        <taxon>Methanosarcina</taxon>
    </lineage>
</organism>
<evidence type="ECO:0000313" key="1">
    <source>
        <dbReference type="EMBL" id="AGF97898.1"/>
    </source>
</evidence>